<reference evidence="4" key="1">
    <citation type="journal article" date="2019" name="Int. J. Syst. Evol. Microbiol.">
        <title>The Global Catalogue of Microorganisms (GCM) 10K type strain sequencing project: providing services to taxonomists for standard genome sequencing and annotation.</title>
        <authorList>
            <consortium name="The Broad Institute Genomics Platform"/>
            <consortium name="The Broad Institute Genome Sequencing Center for Infectious Disease"/>
            <person name="Wu L."/>
            <person name="Ma J."/>
        </authorList>
    </citation>
    <scope>NUCLEOTIDE SEQUENCE [LARGE SCALE GENOMIC DNA]</scope>
    <source>
        <strain evidence="4">NBRC 3271</strain>
    </source>
</reference>
<dbReference type="RefSeq" id="WP_082785157.1">
    <property type="nucleotide sequence ID" value="NZ_BEWO01000035.1"/>
</dbReference>
<comment type="caution">
    <text evidence="3">The sequence shown here is derived from an EMBL/GenBank/DDBJ whole genome shotgun (WGS) entry which is preliminary data.</text>
</comment>
<dbReference type="Gene3D" id="3.30.310.240">
    <property type="entry name" value="Bacterial toxin RNase RnlA/LsoA, N-terminal domain"/>
    <property type="match status" value="1"/>
</dbReference>
<dbReference type="Gene3D" id="3.30.160.690">
    <property type="entry name" value="Bacterial toxin RNase RnlA/LsoA, N repeated domain"/>
    <property type="match status" value="1"/>
</dbReference>
<dbReference type="Pfam" id="PF15935">
    <property type="entry name" value="RnlA_toxin"/>
    <property type="match status" value="1"/>
</dbReference>
<dbReference type="Pfam" id="PF19417">
    <property type="entry name" value="RnlA_toxin_N"/>
    <property type="match status" value="1"/>
</dbReference>
<organism evidence="3 4">
    <name type="scientific">Gluconobacter japonicus</name>
    <dbReference type="NCBI Taxonomy" id="376620"/>
    <lineage>
        <taxon>Bacteria</taxon>
        <taxon>Pseudomonadati</taxon>
        <taxon>Pseudomonadota</taxon>
        <taxon>Alphaproteobacteria</taxon>
        <taxon>Acetobacterales</taxon>
        <taxon>Acetobacteraceae</taxon>
        <taxon>Gluconobacter</taxon>
    </lineage>
</organism>
<proteinExistence type="predicted"/>
<evidence type="ECO:0000259" key="1">
    <source>
        <dbReference type="Pfam" id="PF15935"/>
    </source>
</evidence>
<evidence type="ECO:0000259" key="2">
    <source>
        <dbReference type="Pfam" id="PF19417"/>
    </source>
</evidence>
<accession>A0ABQ5WJU6</accession>
<gene>
    <name evidence="3" type="ORF">GCM10010937_15130</name>
</gene>
<keyword evidence="4" id="KW-1185">Reference proteome</keyword>
<protein>
    <submittedName>
        <fullName evidence="3">Uncharacterized protein</fullName>
    </submittedName>
</protein>
<feature type="domain" description="Bacterial toxin RNase RnlA/LsoA N-terminal repeated" evidence="1">
    <location>
        <begin position="94"/>
        <end position="179"/>
    </location>
</feature>
<sequence>MSDYKDLNLNRETLDANILKFMESKSYMLDGGIKLLEKRKRVVFGATGSEYATVDLHLNATGTTTVQWKMGKNQPIGEQLAAYLKTTINPAEFENVNYSLKGITSDSFDPILGCLEESDDIEITFVRDDARIKLVTLRSVAHQDSLTLTHHRMTRVLQIQGKPLSCYRRVIFMLTDLLDMKGLEQVLYRKDDSSAEIVRKEVEGSKNR</sequence>
<dbReference type="Gene3D" id="1.10.8.1130">
    <property type="entry name" value="Bacterial toxin RNase RnlA/LsoA, C-terminal Dmd-binding domain"/>
    <property type="match status" value="1"/>
</dbReference>
<dbReference type="EMBL" id="BSNT01000052">
    <property type="protein sequence ID" value="GLQ59710.1"/>
    <property type="molecule type" value="Genomic_DNA"/>
</dbReference>
<dbReference type="CDD" id="cd14794">
    <property type="entry name" value="RNLA_N_1"/>
    <property type="match status" value="1"/>
</dbReference>
<dbReference type="InterPro" id="IPR045837">
    <property type="entry name" value="RnlA_toxin_N"/>
</dbReference>
<feature type="domain" description="Bacterial toxin RNase RnlA/LsoA N-terminal" evidence="2">
    <location>
        <begin position="4"/>
        <end position="84"/>
    </location>
</feature>
<evidence type="ECO:0000313" key="4">
    <source>
        <dbReference type="Proteomes" id="UP001156613"/>
    </source>
</evidence>
<dbReference type="InterPro" id="IPR031845">
    <property type="entry name" value="RnlA_toxin_NRD"/>
</dbReference>
<evidence type="ECO:0000313" key="3">
    <source>
        <dbReference type="EMBL" id="GLQ59710.1"/>
    </source>
</evidence>
<name>A0ABQ5WJU6_GLUJA</name>
<dbReference type="Proteomes" id="UP001156613">
    <property type="component" value="Unassembled WGS sequence"/>
</dbReference>